<dbReference type="GO" id="GO:0051213">
    <property type="term" value="F:dioxygenase activity"/>
    <property type="evidence" value="ECO:0007669"/>
    <property type="project" value="InterPro"/>
</dbReference>
<dbReference type="AlphaFoldDB" id="A0A2R6PNI3"/>
<sequence length="122" mass="13667">MEEACEHIERIVNSELGKRPRYPLEWGGDRATASADNEINQLDEQLIWRANVAASNRYEGSSESVGLHSDQLTAIGPYPTIASLSLGTTRIFRLREVIPTDEKDERSARTYNIPLAHNTVSQ</sequence>
<protein>
    <recommendedName>
        <fullName evidence="1">Alpha-ketoglutarate-dependent dioxygenase AlkB-like domain-containing protein</fullName>
    </recommendedName>
</protein>
<evidence type="ECO:0000313" key="2">
    <source>
        <dbReference type="EMBL" id="PSR94074.1"/>
    </source>
</evidence>
<dbReference type="InterPro" id="IPR037151">
    <property type="entry name" value="AlkB-like_sf"/>
</dbReference>
<feature type="domain" description="Alpha-ketoglutarate-dependent dioxygenase AlkB-like" evidence="1">
    <location>
        <begin position="45"/>
        <end position="120"/>
    </location>
</feature>
<dbReference type="InterPro" id="IPR027450">
    <property type="entry name" value="AlkB-like"/>
</dbReference>
<accession>A0A2R6PNI3</accession>
<name>A0A2R6PNI3_9APHY</name>
<dbReference type="SUPFAM" id="SSF51197">
    <property type="entry name" value="Clavaminate synthase-like"/>
    <property type="match status" value="1"/>
</dbReference>
<evidence type="ECO:0000313" key="3">
    <source>
        <dbReference type="Proteomes" id="UP000186601"/>
    </source>
</evidence>
<reference evidence="2 3" key="1">
    <citation type="submission" date="2018-02" db="EMBL/GenBank/DDBJ databases">
        <title>Genome sequence of the basidiomycete white-rot fungus Phlebia centrifuga.</title>
        <authorList>
            <person name="Granchi Z."/>
            <person name="Peng M."/>
            <person name="de Vries R.P."/>
            <person name="Hilden K."/>
            <person name="Makela M.R."/>
            <person name="Grigoriev I."/>
            <person name="Riley R."/>
        </authorList>
    </citation>
    <scope>NUCLEOTIDE SEQUENCE [LARGE SCALE GENOMIC DNA]</scope>
    <source>
        <strain evidence="2 3">FBCC195</strain>
    </source>
</reference>
<dbReference type="PANTHER" id="PTHR31212">
    <property type="entry name" value="ALPHA-KETOGLUTARATE-DEPENDENT DIOXYGENASE ALKB HOMOLOG 3"/>
    <property type="match status" value="1"/>
</dbReference>
<dbReference type="GO" id="GO:0006307">
    <property type="term" value="P:DNA alkylation repair"/>
    <property type="evidence" value="ECO:0007669"/>
    <property type="project" value="InterPro"/>
</dbReference>
<dbReference type="InterPro" id="IPR032854">
    <property type="entry name" value="ALKBH3"/>
</dbReference>
<keyword evidence="3" id="KW-1185">Reference proteome</keyword>
<proteinExistence type="predicted"/>
<dbReference type="OrthoDB" id="2743463at2759"/>
<dbReference type="EMBL" id="MLYV02000463">
    <property type="protein sequence ID" value="PSR94074.1"/>
    <property type="molecule type" value="Genomic_DNA"/>
</dbReference>
<organism evidence="2 3">
    <name type="scientific">Hermanssonia centrifuga</name>
    <dbReference type="NCBI Taxonomy" id="98765"/>
    <lineage>
        <taxon>Eukaryota</taxon>
        <taxon>Fungi</taxon>
        <taxon>Dikarya</taxon>
        <taxon>Basidiomycota</taxon>
        <taxon>Agaricomycotina</taxon>
        <taxon>Agaricomycetes</taxon>
        <taxon>Polyporales</taxon>
        <taxon>Meruliaceae</taxon>
        <taxon>Hermanssonia</taxon>
    </lineage>
</organism>
<dbReference type="PANTHER" id="PTHR31212:SF4">
    <property type="entry name" value="ALPHA-KETOGLUTARATE-DEPENDENT DIOXYGENASE ALKB HOMOLOG 3"/>
    <property type="match status" value="1"/>
</dbReference>
<evidence type="ECO:0000259" key="1">
    <source>
        <dbReference type="Pfam" id="PF13532"/>
    </source>
</evidence>
<dbReference type="Gene3D" id="2.60.120.590">
    <property type="entry name" value="Alpha-ketoglutarate-dependent dioxygenase AlkB-like"/>
    <property type="match status" value="1"/>
</dbReference>
<comment type="caution">
    <text evidence="2">The sequence shown here is derived from an EMBL/GenBank/DDBJ whole genome shotgun (WGS) entry which is preliminary data.</text>
</comment>
<gene>
    <name evidence="2" type="ORF">PHLCEN_2v4502</name>
</gene>
<dbReference type="STRING" id="98765.A0A2R6PNI3"/>
<dbReference type="Proteomes" id="UP000186601">
    <property type="component" value="Unassembled WGS sequence"/>
</dbReference>
<dbReference type="Pfam" id="PF13532">
    <property type="entry name" value="2OG-FeII_Oxy_2"/>
    <property type="match status" value="1"/>
</dbReference>